<keyword evidence="2" id="KW-1185">Reference proteome</keyword>
<dbReference type="RefSeq" id="WP_002643576.1">
    <property type="nucleotide sequence ID" value="NZ_CP042910.1"/>
</dbReference>
<proteinExistence type="predicted"/>
<dbReference type="EMBL" id="CP042910">
    <property type="protein sequence ID" value="QEG17346.1"/>
    <property type="molecule type" value="Genomic_DNA"/>
</dbReference>
<dbReference type="Proteomes" id="UP000322887">
    <property type="component" value="Chromosome"/>
</dbReference>
<gene>
    <name evidence="1" type="ORF">GmarT_32260</name>
</gene>
<evidence type="ECO:0008006" key="3">
    <source>
        <dbReference type="Google" id="ProtNLM"/>
    </source>
</evidence>
<protein>
    <recommendedName>
        <fullName evidence="3">DUF3806 domain-containing protein</fullName>
    </recommendedName>
</protein>
<name>A0ABX5YNT6_9PLAN</name>
<organism evidence="1 2">
    <name type="scientific">Gimesia maris</name>
    <dbReference type="NCBI Taxonomy" id="122"/>
    <lineage>
        <taxon>Bacteria</taxon>
        <taxon>Pseudomonadati</taxon>
        <taxon>Planctomycetota</taxon>
        <taxon>Planctomycetia</taxon>
        <taxon>Planctomycetales</taxon>
        <taxon>Planctomycetaceae</taxon>
        <taxon>Gimesia</taxon>
    </lineage>
</organism>
<evidence type="ECO:0000313" key="2">
    <source>
        <dbReference type="Proteomes" id="UP000322887"/>
    </source>
</evidence>
<sequence>MRELTQLEMADLGRRKTQFDSFLEERMPVLTDFIQRLELPNAPMVLVEANTFLPAISQYMESQQIDGEDRTWILTRIGYFIGEWLVQRHGGCWYLNEVPDTRYFLRYVVGRFSGIPNQNAMIAPFSIAEMFVDSPCPRSLVNMLADVDSELTSS</sequence>
<dbReference type="GeneID" id="98647750"/>
<accession>A0ABX5YNT6</accession>
<evidence type="ECO:0000313" key="1">
    <source>
        <dbReference type="EMBL" id="QEG17346.1"/>
    </source>
</evidence>
<reference evidence="1 2" key="1">
    <citation type="submission" date="2019-08" db="EMBL/GenBank/DDBJ databases">
        <title>Deep-cultivation of Planctomycetes and their phenomic and genomic characterization uncovers novel biology.</title>
        <authorList>
            <person name="Wiegand S."/>
            <person name="Jogler M."/>
            <person name="Boedeker C."/>
            <person name="Pinto D."/>
            <person name="Vollmers J."/>
            <person name="Rivas-Marin E."/>
            <person name="Kohn T."/>
            <person name="Peeters S.H."/>
            <person name="Heuer A."/>
            <person name="Rast P."/>
            <person name="Oberbeckmann S."/>
            <person name="Bunk B."/>
            <person name="Jeske O."/>
            <person name="Meyerdierks A."/>
            <person name="Storesund J.E."/>
            <person name="Kallscheuer N."/>
            <person name="Luecker S."/>
            <person name="Lage O.M."/>
            <person name="Pohl T."/>
            <person name="Merkel B.J."/>
            <person name="Hornburger P."/>
            <person name="Mueller R.-W."/>
            <person name="Bruemmer F."/>
            <person name="Labrenz M."/>
            <person name="Spormann A.M."/>
            <person name="Op den Camp H."/>
            <person name="Overmann J."/>
            <person name="Amann R."/>
            <person name="Jetten M.S.M."/>
            <person name="Mascher T."/>
            <person name="Medema M.H."/>
            <person name="Devos D.P."/>
            <person name="Kaster A.-K."/>
            <person name="Ovreas L."/>
            <person name="Rohde M."/>
            <person name="Galperin M.Y."/>
            <person name="Jogler C."/>
        </authorList>
    </citation>
    <scope>NUCLEOTIDE SEQUENCE [LARGE SCALE GENOMIC DNA]</scope>
    <source>
        <strain evidence="1 2">DSM 8797</strain>
    </source>
</reference>